<feature type="domain" description="DUF559" evidence="1">
    <location>
        <begin position="10"/>
        <end position="114"/>
    </location>
</feature>
<dbReference type="PANTHER" id="PTHR38590">
    <property type="entry name" value="BLL0828 PROTEIN"/>
    <property type="match status" value="1"/>
</dbReference>
<dbReference type="Proteomes" id="UP000178612">
    <property type="component" value="Unassembled WGS sequence"/>
</dbReference>
<evidence type="ECO:0000313" key="2">
    <source>
        <dbReference type="EMBL" id="OHA91232.1"/>
    </source>
</evidence>
<dbReference type="Gene3D" id="3.40.960.10">
    <property type="entry name" value="VSR Endonuclease"/>
    <property type="match status" value="1"/>
</dbReference>
<dbReference type="SUPFAM" id="SSF52980">
    <property type="entry name" value="Restriction endonuclease-like"/>
    <property type="match status" value="1"/>
</dbReference>
<reference evidence="2 3" key="1">
    <citation type="journal article" date="2016" name="Nat. Commun.">
        <title>Thousands of microbial genomes shed light on interconnected biogeochemical processes in an aquifer system.</title>
        <authorList>
            <person name="Anantharaman K."/>
            <person name="Brown C.T."/>
            <person name="Hug L.A."/>
            <person name="Sharon I."/>
            <person name="Castelle C.J."/>
            <person name="Probst A.J."/>
            <person name="Thomas B.C."/>
            <person name="Singh A."/>
            <person name="Wilkins M.J."/>
            <person name="Karaoz U."/>
            <person name="Brodie E.L."/>
            <person name="Williams K.H."/>
            <person name="Hubbard S.S."/>
            <person name="Banfield J.F."/>
        </authorList>
    </citation>
    <scope>NUCLEOTIDE SEQUENCE [LARGE SCALE GENOMIC DNA]</scope>
</reference>
<dbReference type="CDD" id="cd01038">
    <property type="entry name" value="Endonuclease_DUF559"/>
    <property type="match status" value="1"/>
</dbReference>
<name>A0A1G2T277_9BACT</name>
<dbReference type="InterPro" id="IPR007569">
    <property type="entry name" value="DUF559"/>
</dbReference>
<dbReference type="AlphaFoldDB" id="A0A1G2T277"/>
<dbReference type="PANTHER" id="PTHR38590:SF1">
    <property type="entry name" value="BLL0828 PROTEIN"/>
    <property type="match status" value="1"/>
</dbReference>
<proteinExistence type="predicted"/>
<sequence length="117" mass="14206">MKLVHNLRELSERRRELRKNQTPTEQVLWQELRGKKFGYRFHRQYSIGGYILDFYCPAKRLIIEIDGPIHAMRQAYDKQRDFYFKELNYKVLRLENDEVEKDIQAVLKKIKAFIALS</sequence>
<evidence type="ECO:0000313" key="3">
    <source>
        <dbReference type="Proteomes" id="UP000178612"/>
    </source>
</evidence>
<protein>
    <recommendedName>
        <fullName evidence="1">DUF559 domain-containing protein</fullName>
    </recommendedName>
</protein>
<dbReference type="InterPro" id="IPR047216">
    <property type="entry name" value="Endonuclease_DUF559_bact"/>
</dbReference>
<comment type="caution">
    <text evidence="2">The sequence shown here is derived from an EMBL/GenBank/DDBJ whole genome shotgun (WGS) entry which is preliminary data.</text>
</comment>
<organism evidence="2 3">
    <name type="scientific">Candidatus Zambryskibacteria bacterium RIFCSPHIGHO2_01_FULL_49_18</name>
    <dbReference type="NCBI Taxonomy" id="1802740"/>
    <lineage>
        <taxon>Bacteria</taxon>
        <taxon>Candidatus Zambryskiibacteriota</taxon>
    </lineage>
</organism>
<evidence type="ECO:0000259" key="1">
    <source>
        <dbReference type="Pfam" id="PF04480"/>
    </source>
</evidence>
<dbReference type="Pfam" id="PF04480">
    <property type="entry name" value="DUF559"/>
    <property type="match status" value="1"/>
</dbReference>
<gene>
    <name evidence="2" type="ORF">A2758_02035</name>
</gene>
<accession>A0A1G2T277</accession>
<dbReference type="InterPro" id="IPR011335">
    <property type="entry name" value="Restrct_endonuc-II-like"/>
</dbReference>
<dbReference type="EMBL" id="MHVJ01000013">
    <property type="protein sequence ID" value="OHA91232.1"/>
    <property type="molecule type" value="Genomic_DNA"/>
</dbReference>